<evidence type="ECO:0000313" key="2">
    <source>
        <dbReference type="Proteomes" id="UP000190648"/>
    </source>
</evidence>
<dbReference type="AlphaFoldDB" id="A0A1V4K5S6"/>
<protein>
    <submittedName>
        <fullName evidence="1">Uncharacterized protein</fullName>
    </submittedName>
</protein>
<evidence type="ECO:0000313" key="1">
    <source>
        <dbReference type="EMBL" id="OPJ79754.1"/>
    </source>
</evidence>
<dbReference type="EMBL" id="LSYS01004331">
    <property type="protein sequence ID" value="OPJ79754.1"/>
    <property type="molecule type" value="Genomic_DNA"/>
</dbReference>
<name>A0A1V4K5S6_PATFA</name>
<accession>A0A1V4K5S6</accession>
<comment type="caution">
    <text evidence="1">The sequence shown here is derived from an EMBL/GenBank/DDBJ whole genome shotgun (WGS) entry which is preliminary data.</text>
</comment>
<gene>
    <name evidence="1" type="ORF">AV530_002234</name>
</gene>
<reference evidence="1 2" key="1">
    <citation type="submission" date="2016-02" db="EMBL/GenBank/DDBJ databases">
        <title>Band-tailed pigeon sequencing and assembly.</title>
        <authorList>
            <person name="Soares A.E."/>
            <person name="Novak B.J."/>
            <person name="Rice E.S."/>
            <person name="O'Connell B."/>
            <person name="Chang D."/>
            <person name="Weber S."/>
            <person name="Shapiro B."/>
        </authorList>
    </citation>
    <scope>NUCLEOTIDE SEQUENCE [LARGE SCALE GENOMIC DNA]</scope>
    <source>
        <strain evidence="1">BTP2013</strain>
        <tissue evidence="1">Blood</tissue>
    </source>
</reference>
<organism evidence="1 2">
    <name type="scientific">Patagioenas fasciata monilis</name>
    <dbReference type="NCBI Taxonomy" id="372326"/>
    <lineage>
        <taxon>Eukaryota</taxon>
        <taxon>Metazoa</taxon>
        <taxon>Chordata</taxon>
        <taxon>Craniata</taxon>
        <taxon>Vertebrata</taxon>
        <taxon>Euteleostomi</taxon>
        <taxon>Archelosauria</taxon>
        <taxon>Archosauria</taxon>
        <taxon>Dinosauria</taxon>
        <taxon>Saurischia</taxon>
        <taxon>Theropoda</taxon>
        <taxon>Coelurosauria</taxon>
        <taxon>Aves</taxon>
        <taxon>Neognathae</taxon>
        <taxon>Neoaves</taxon>
        <taxon>Columbimorphae</taxon>
        <taxon>Columbiformes</taxon>
        <taxon>Columbidae</taxon>
        <taxon>Patagioenas</taxon>
    </lineage>
</organism>
<keyword evidence="2" id="KW-1185">Reference proteome</keyword>
<dbReference type="OrthoDB" id="10462489at2759"/>
<sequence length="80" mass="9198">MAFKRDVLADSRQHSSVQNSTLGIRTWDSFCQIPDGSLQLTSWLTTVKRNFGLFYCIFVGDHNPQTVGHIRFHISCRILK</sequence>
<proteinExistence type="predicted"/>
<dbReference type="Proteomes" id="UP000190648">
    <property type="component" value="Unassembled WGS sequence"/>
</dbReference>